<accession>A0A8C2J1K4</accession>
<dbReference type="GO" id="GO:0007218">
    <property type="term" value="P:neuropeptide signaling pathway"/>
    <property type="evidence" value="ECO:0007669"/>
    <property type="project" value="InterPro"/>
</dbReference>
<dbReference type="PANTHER" id="PTHR16866:SF3">
    <property type="entry name" value="NEUROMEDIN-B"/>
    <property type="match status" value="1"/>
</dbReference>
<protein>
    <submittedName>
        <fullName evidence="6">Uncharacterized protein</fullName>
    </submittedName>
</protein>
<proteinExistence type="inferred from homology"/>
<evidence type="ECO:0000256" key="5">
    <source>
        <dbReference type="SAM" id="MobiDB-lite"/>
    </source>
</evidence>
<dbReference type="Ensembl" id="ENSCCRT00020094958.1">
    <property type="protein sequence ID" value="ENSCCRP00020086808.1"/>
    <property type="gene ID" value="ENSCCRG00020039970.1"/>
</dbReference>
<dbReference type="GO" id="GO:0043005">
    <property type="term" value="C:neuron projection"/>
    <property type="evidence" value="ECO:0007669"/>
    <property type="project" value="TreeGrafter"/>
</dbReference>
<dbReference type="GO" id="GO:0046887">
    <property type="term" value="P:positive regulation of hormone secretion"/>
    <property type="evidence" value="ECO:0007669"/>
    <property type="project" value="TreeGrafter"/>
</dbReference>
<keyword evidence="3" id="KW-0964">Secreted</keyword>
<keyword evidence="4" id="KW-0027">Amidation</keyword>
<dbReference type="InterPro" id="IPR000874">
    <property type="entry name" value="Bombesin"/>
</dbReference>
<dbReference type="Proteomes" id="UP000694701">
    <property type="component" value="Unplaced"/>
</dbReference>
<dbReference type="GO" id="GO:0031710">
    <property type="term" value="F:neuromedin B receptor binding"/>
    <property type="evidence" value="ECO:0007669"/>
    <property type="project" value="TreeGrafter"/>
</dbReference>
<dbReference type="GO" id="GO:0005184">
    <property type="term" value="F:neuropeptide hormone activity"/>
    <property type="evidence" value="ECO:0007669"/>
    <property type="project" value="TreeGrafter"/>
</dbReference>
<dbReference type="AlphaFoldDB" id="A0A8C2J1K4"/>
<comment type="similarity">
    <text evidence="2">Belongs to the bombesin/neuromedin-B/ranatensin family.</text>
</comment>
<evidence type="ECO:0000313" key="6">
    <source>
        <dbReference type="Ensembl" id="ENSCCRP00020086808.1"/>
    </source>
</evidence>
<feature type="region of interest" description="Disordered" evidence="5">
    <location>
        <begin position="138"/>
        <end position="160"/>
    </location>
</feature>
<evidence type="ECO:0000256" key="2">
    <source>
        <dbReference type="ARBA" id="ARBA00010012"/>
    </source>
</evidence>
<sequence length="210" mass="23776">MTSEPFGSLSHPPCPYKYRLQKNEERLRSLNLNGGIQLLEKMAESSEDGHCKYRLFAFIMIFNISLSTAVSLDLTELQNKVSKIKVHPRGNLWATGMFSFHLVFIGHAVTVKLLNPFPKIIFGLLAGHFMGKKSISSSQFQDSPFSSKPPRNTVGESGSSEDLRELITQEVLKVALQAQLEDPKRTPDVYNQDTDFMVKLLKNYIEKRNL</sequence>
<organism evidence="6 7">
    <name type="scientific">Cyprinus carpio</name>
    <name type="common">Common carp</name>
    <dbReference type="NCBI Taxonomy" id="7962"/>
    <lineage>
        <taxon>Eukaryota</taxon>
        <taxon>Metazoa</taxon>
        <taxon>Chordata</taxon>
        <taxon>Craniata</taxon>
        <taxon>Vertebrata</taxon>
        <taxon>Euteleostomi</taxon>
        <taxon>Actinopterygii</taxon>
        <taxon>Neopterygii</taxon>
        <taxon>Teleostei</taxon>
        <taxon>Ostariophysi</taxon>
        <taxon>Cypriniformes</taxon>
        <taxon>Cyprinidae</taxon>
        <taxon>Cyprininae</taxon>
        <taxon>Cyprinus</taxon>
    </lineage>
</organism>
<name>A0A8C2J1K4_CYPCA</name>
<evidence type="ECO:0000256" key="4">
    <source>
        <dbReference type="ARBA" id="ARBA00022815"/>
    </source>
</evidence>
<dbReference type="GO" id="GO:0005576">
    <property type="term" value="C:extracellular region"/>
    <property type="evidence" value="ECO:0007669"/>
    <property type="project" value="UniProtKB-SubCell"/>
</dbReference>
<evidence type="ECO:0000256" key="1">
    <source>
        <dbReference type="ARBA" id="ARBA00004613"/>
    </source>
</evidence>
<evidence type="ECO:0000256" key="3">
    <source>
        <dbReference type="ARBA" id="ARBA00022525"/>
    </source>
</evidence>
<evidence type="ECO:0000313" key="7">
    <source>
        <dbReference type="Proteomes" id="UP000694701"/>
    </source>
</evidence>
<reference evidence="6" key="1">
    <citation type="submission" date="2025-08" db="UniProtKB">
        <authorList>
            <consortium name="Ensembl"/>
        </authorList>
    </citation>
    <scope>IDENTIFICATION</scope>
</reference>
<feature type="compositionally biased region" description="Low complexity" evidence="5">
    <location>
        <begin position="138"/>
        <end position="150"/>
    </location>
</feature>
<dbReference type="PANTHER" id="PTHR16866">
    <property type="entry name" value="GASTRIN-RELEASING PEPTIDE"/>
    <property type="match status" value="1"/>
</dbReference>
<comment type="subcellular location">
    <subcellularLocation>
        <location evidence="1">Secreted</location>
    </subcellularLocation>
</comment>